<keyword evidence="2" id="KW-1185">Reference proteome</keyword>
<dbReference type="AlphaFoldDB" id="A0A5J4ZAZ7"/>
<protein>
    <submittedName>
        <fullName evidence="1">Uncharacterized protein</fullName>
    </submittedName>
</protein>
<sequence length="113" mass="12716">MGLCVADWRDAKQQTGWDGSVGELSTLAVELDFEAEVSAAELVRWFVGLRDNRMGFVLRFRMWLFGFDAEQESTGRNWQMTVGIDLEVLKANSSVAIDLIANYGRIQVIAVKK</sequence>
<reference evidence="1 2" key="1">
    <citation type="submission" date="2019-09" db="EMBL/GenBank/DDBJ databases">
        <title>A chromosome-level genome assembly of the Chinese tupelo Nyssa sinensis.</title>
        <authorList>
            <person name="Yang X."/>
            <person name="Kang M."/>
            <person name="Yang Y."/>
            <person name="Xiong H."/>
            <person name="Wang M."/>
            <person name="Zhang Z."/>
            <person name="Wang Z."/>
            <person name="Wu H."/>
            <person name="Ma T."/>
            <person name="Liu J."/>
            <person name="Xi Z."/>
        </authorList>
    </citation>
    <scope>NUCLEOTIDE SEQUENCE [LARGE SCALE GENOMIC DNA]</scope>
    <source>
        <strain evidence="1">J267</strain>
        <tissue evidence="1">Leaf</tissue>
    </source>
</reference>
<evidence type="ECO:0000313" key="2">
    <source>
        <dbReference type="Proteomes" id="UP000325577"/>
    </source>
</evidence>
<dbReference type="Proteomes" id="UP000325577">
    <property type="component" value="Linkage Group LG9"/>
</dbReference>
<accession>A0A5J4ZAZ7</accession>
<evidence type="ECO:0000313" key="1">
    <source>
        <dbReference type="EMBL" id="KAA8514932.1"/>
    </source>
</evidence>
<organism evidence="1 2">
    <name type="scientific">Nyssa sinensis</name>
    <dbReference type="NCBI Taxonomy" id="561372"/>
    <lineage>
        <taxon>Eukaryota</taxon>
        <taxon>Viridiplantae</taxon>
        <taxon>Streptophyta</taxon>
        <taxon>Embryophyta</taxon>
        <taxon>Tracheophyta</taxon>
        <taxon>Spermatophyta</taxon>
        <taxon>Magnoliopsida</taxon>
        <taxon>eudicotyledons</taxon>
        <taxon>Gunneridae</taxon>
        <taxon>Pentapetalae</taxon>
        <taxon>asterids</taxon>
        <taxon>Cornales</taxon>
        <taxon>Nyssaceae</taxon>
        <taxon>Nyssa</taxon>
    </lineage>
</organism>
<name>A0A5J4ZAZ7_9ASTE</name>
<gene>
    <name evidence="1" type="ORF">F0562_018281</name>
</gene>
<proteinExistence type="predicted"/>
<dbReference type="EMBL" id="CM018052">
    <property type="protein sequence ID" value="KAA8514932.1"/>
    <property type="molecule type" value="Genomic_DNA"/>
</dbReference>